<evidence type="ECO:0000256" key="1">
    <source>
        <dbReference type="SAM" id="MobiDB-lite"/>
    </source>
</evidence>
<evidence type="ECO:0000313" key="2">
    <source>
        <dbReference type="EMBL" id="GAA1759888.1"/>
    </source>
</evidence>
<proteinExistence type="predicted"/>
<accession>A0ABN2KNJ4</accession>
<dbReference type="Proteomes" id="UP001500506">
    <property type="component" value="Unassembled WGS sequence"/>
</dbReference>
<feature type="region of interest" description="Disordered" evidence="1">
    <location>
        <begin position="22"/>
        <end position="73"/>
    </location>
</feature>
<name>A0ABN2KNJ4_9MICO</name>
<sequence length="73" mass="7787">MFVELSGALPAMLYECMKDAAARGSGGEPHRSVPKTLGRNDGPDDVPFHRAIQSGRQKSPYASHDFGLTTPTG</sequence>
<dbReference type="EMBL" id="BAAANH010000003">
    <property type="protein sequence ID" value="GAA1759888.1"/>
    <property type="molecule type" value="Genomic_DNA"/>
</dbReference>
<organism evidence="2 3">
    <name type="scientific">Agromyces humatus</name>
    <dbReference type="NCBI Taxonomy" id="279573"/>
    <lineage>
        <taxon>Bacteria</taxon>
        <taxon>Bacillati</taxon>
        <taxon>Actinomycetota</taxon>
        <taxon>Actinomycetes</taxon>
        <taxon>Micrococcales</taxon>
        <taxon>Microbacteriaceae</taxon>
        <taxon>Agromyces</taxon>
    </lineage>
</organism>
<reference evidence="2 3" key="1">
    <citation type="journal article" date="2019" name="Int. J. Syst. Evol. Microbiol.">
        <title>The Global Catalogue of Microorganisms (GCM) 10K type strain sequencing project: providing services to taxonomists for standard genome sequencing and annotation.</title>
        <authorList>
            <consortium name="The Broad Institute Genomics Platform"/>
            <consortium name="The Broad Institute Genome Sequencing Center for Infectious Disease"/>
            <person name="Wu L."/>
            <person name="Ma J."/>
        </authorList>
    </citation>
    <scope>NUCLEOTIDE SEQUENCE [LARGE SCALE GENOMIC DNA]</scope>
    <source>
        <strain evidence="2 3">JCM 14319</strain>
    </source>
</reference>
<comment type="caution">
    <text evidence="2">The sequence shown here is derived from an EMBL/GenBank/DDBJ whole genome shotgun (WGS) entry which is preliminary data.</text>
</comment>
<protein>
    <submittedName>
        <fullName evidence="2">Uncharacterized protein</fullName>
    </submittedName>
</protein>
<evidence type="ECO:0000313" key="3">
    <source>
        <dbReference type="Proteomes" id="UP001500506"/>
    </source>
</evidence>
<keyword evidence="3" id="KW-1185">Reference proteome</keyword>
<gene>
    <name evidence="2" type="ORF">GCM10009747_18680</name>
</gene>